<proteinExistence type="predicted"/>
<sequence length="174" mass="19697">MTNGNIEGKGRGGDSVVAHLTRGEIVIPAPFADDGDFRQVIETFFKENGVDIQEFIVGSDKNKINPETGHLEFGFSLSKLWREFKRPFVQTGKEIARVGKKLEREGRRLDRQVGIRPPRIDMSLPELEEAEPIQFIQEEAGRARRRQRKKLSRGGQRQTIIGGIMSALKKRLGE</sequence>
<name>A0A0F9Q1C1_9ZZZZ</name>
<reference evidence="1" key="1">
    <citation type="journal article" date="2015" name="Nature">
        <title>Complex archaea that bridge the gap between prokaryotes and eukaryotes.</title>
        <authorList>
            <person name="Spang A."/>
            <person name="Saw J.H."/>
            <person name="Jorgensen S.L."/>
            <person name="Zaremba-Niedzwiedzka K."/>
            <person name="Martijn J."/>
            <person name="Lind A.E."/>
            <person name="van Eijk R."/>
            <person name="Schleper C."/>
            <person name="Guy L."/>
            <person name="Ettema T.J."/>
        </authorList>
    </citation>
    <scope>NUCLEOTIDE SEQUENCE</scope>
</reference>
<organism evidence="1">
    <name type="scientific">marine sediment metagenome</name>
    <dbReference type="NCBI Taxonomy" id="412755"/>
    <lineage>
        <taxon>unclassified sequences</taxon>
        <taxon>metagenomes</taxon>
        <taxon>ecological metagenomes</taxon>
    </lineage>
</organism>
<accession>A0A0F9Q1C1</accession>
<gene>
    <name evidence="1" type="ORF">LCGC14_1070860</name>
</gene>
<dbReference type="EMBL" id="LAZR01004609">
    <property type="protein sequence ID" value="KKN07081.1"/>
    <property type="molecule type" value="Genomic_DNA"/>
</dbReference>
<dbReference type="AlphaFoldDB" id="A0A0F9Q1C1"/>
<comment type="caution">
    <text evidence="1">The sequence shown here is derived from an EMBL/GenBank/DDBJ whole genome shotgun (WGS) entry which is preliminary data.</text>
</comment>
<evidence type="ECO:0000313" key="1">
    <source>
        <dbReference type="EMBL" id="KKN07081.1"/>
    </source>
</evidence>
<protein>
    <submittedName>
        <fullName evidence="1">Uncharacterized protein</fullName>
    </submittedName>
</protein>